<dbReference type="AlphaFoldDB" id="A0A812UCV3"/>
<feature type="region of interest" description="Disordered" evidence="1">
    <location>
        <begin position="57"/>
        <end position="175"/>
    </location>
</feature>
<dbReference type="EMBL" id="CAJNJA010026540">
    <property type="protein sequence ID" value="CAE7561395.1"/>
    <property type="molecule type" value="Genomic_DNA"/>
</dbReference>
<organism evidence="2 3">
    <name type="scientific">Symbiodinium necroappetens</name>
    <dbReference type="NCBI Taxonomy" id="1628268"/>
    <lineage>
        <taxon>Eukaryota</taxon>
        <taxon>Sar</taxon>
        <taxon>Alveolata</taxon>
        <taxon>Dinophyceae</taxon>
        <taxon>Suessiales</taxon>
        <taxon>Symbiodiniaceae</taxon>
        <taxon>Symbiodinium</taxon>
    </lineage>
</organism>
<dbReference type="Proteomes" id="UP000601435">
    <property type="component" value="Unassembled WGS sequence"/>
</dbReference>
<reference evidence="2" key="1">
    <citation type="submission" date="2021-02" db="EMBL/GenBank/DDBJ databases">
        <authorList>
            <person name="Dougan E. K."/>
            <person name="Rhodes N."/>
            <person name="Thang M."/>
            <person name="Chan C."/>
        </authorList>
    </citation>
    <scope>NUCLEOTIDE SEQUENCE</scope>
</reference>
<gene>
    <name evidence="2" type="primary">Gyltl1b</name>
    <name evidence="2" type="ORF">SNEC2469_LOCUS16218</name>
</gene>
<proteinExistence type="predicted"/>
<feature type="compositionally biased region" description="Basic residues" evidence="1">
    <location>
        <begin position="59"/>
        <end position="77"/>
    </location>
</feature>
<evidence type="ECO:0000313" key="2">
    <source>
        <dbReference type="EMBL" id="CAE7561395.1"/>
    </source>
</evidence>
<name>A0A812UCV3_9DINO</name>
<comment type="caution">
    <text evidence="2">The sequence shown here is derived from an EMBL/GenBank/DDBJ whole genome shotgun (WGS) entry which is preliminary data.</text>
</comment>
<evidence type="ECO:0000256" key="1">
    <source>
        <dbReference type="SAM" id="MobiDB-lite"/>
    </source>
</evidence>
<accession>A0A812UCV3</accession>
<sequence>DGKTAIVAIRRRCSFVGICFTEEHMTRLYQRLESVVFADMQTPDSVLFEPGLLAVLGKKQNKRKAVPKGKSQGKKPKKNEAKEEEDENEDEEDGDDEEGDDDLGDPEEDQEDAEMEDDDEENDEEEDDDEDEPPKKSRGRGRGRGGRGRGKGGRGDGGKPQPMKGGGRGGKKPKAGHLQLLCSMLFACASHMHYV</sequence>
<evidence type="ECO:0000313" key="3">
    <source>
        <dbReference type="Proteomes" id="UP000601435"/>
    </source>
</evidence>
<feature type="compositionally biased region" description="Basic residues" evidence="1">
    <location>
        <begin position="136"/>
        <end position="152"/>
    </location>
</feature>
<keyword evidence="3" id="KW-1185">Reference proteome</keyword>
<feature type="compositionally biased region" description="Acidic residues" evidence="1">
    <location>
        <begin position="82"/>
        <end position="132"/>
    </location>
</feature>
<protein>
    <submittedName>
        <fullName evidence="2">Gyltl1b protein</fullName>
    </submittedName>
</protein>
<feature type="non-terminal residue" evidence="2">
    <location>
        <position position="1"/>
    </location>
</feature>